<dbReference type="PANTHER" id="PTHR37610:SF6">
    <property type="entry name" value="GAG-POLYPEPTIDE OF LTR COPIA-TYPE-RELATED"/>
    <property type="match status" value="1"/>
</dbReference>
<keyword evidence="3" id="KW-1185">Reference proteome</keyword>
<gene>
    <name evidence="4" type="primary">LOC114075298</name>
</gene>
<evidence type="ECO:0000313" key="3">
    <source>
        <dbReference type="Proteomes" id="UP000694930"/>
    </source>
</evidence>
<dbReference type="GeneID" id="114075298"/>
<dbReference type="Proteomes" id="UP000694930">
    <property type="component" value="Chromosome 12"/>
</dbReference>
<evidence type="ECO:0000259" key="1">
    <source>
        <dbReference type="Pfam" id="PF03732"/>
    </source>
</evidence>
<dbReference type="PANTHER" id="PTHR37610">
    <property type="entry name" value="CCHC-TYPE DOMAIN-CONTAINING PROTEIN"/>
    <property type="match status" value="1"/>
</dbReference>
<dbReference type="RefSeq" id="XP_027769585.1">
    <property type="nucleotide sequence ID" value="XM_027913784.1"/>
</dbReference>
<name>A0ABM1V1G7_SOLPN</name>
<reference evidence="4" key="2">
    <citation type="submission" date="2025-08" db="UniProtKB">
        <authorList>
            <consortium name="RefSeq"/>
        </authorList>
    </citation>
    <scope>IDENTIFICATION</scope>
</reference>
<evidence type="ECO:0000259" key="2">
    <source>
        <dbReference type="Pfam" id="PF14244"/>
    </source>
</evidence>
<organism evidence="3 4">
    <name type="scientific">Solanum pennellii</name>
    <name type="common">Tomato</name>
    <name type="synonym">Lycopersicon pennellii</name>
    <dbReference type="NCBI Taxonomy" id="28526"/>
    <lineage>
        <taxon>Eukaryota</taxon>
        <taxon>Viridiplantae</taxon>
        <taxon>Streptophyta</taxon>
        <taxon>Embryophyta</taxon>
        <taxon>Tracheophyta</taxon>
        <taxon>Spermatophyta</taxon>
        <taxon>Magnoliopsida</taxon>
        <taxon>eudicotyledons</taxon>
        <taxon>Gunneridae</taxon>
        <taxon>Pentapetalae</taxon>
        <taxon>asterids</taxon>
        <taxon>lamiids</taxon>
        <taxon>Solanales</taxon>
        <taxon>Solanaceae</taxon>
        <taxon>Solanoideae</taxon>
        <taxon>Solaneae</taxon>
        <taxon>Solanum</taxon>
        <taxon>Solanum subgen. Lycopersicon</taxon>
    </lineage>
</organism>
<dbReference type="InterPro" id="IPR005162">
    <property type="entry name" value="Retrotrans_gag_dom"/>
</dbReference>
<feature type="domain" description="Retrotransposon gag" evidence="1">
    <location>
        <begin position="70"/>
        <end position="133"/>
    </location>
</feature>
<feature type="domain" description="Retrotransposon Copia-like N-terminal" evidence="2">
    <location>
        <begin position="2"/>
        <end position="41"/>
    </location>
</feature>
<dbReference type="Pfam" id="PF14244">
    <property type="entry name" value="Retrotran_gag_3"/>
    <property type="match status" value="1"/>
</dbReference>
<dbReference type="Pfam" id="PF03732">
    <property type="entry name" value="Retrotrans_gag"/>
    <property type="match status" value="1"/>
</dbReference>
<protein>
    <submittedName>
        <fullName evidence="4">Uncharacterized protein LOC114075298</fullName>
    </submittedName>
</protein>
<proteinExistence type="predicted"/>
<sequence length="172" mass="20265">MDLININFDGKTYVNWRRGMLISLFAKNKLGFINGSCEKPEEETPLIDQWRRYIDMLLAWLLYSLRREVAKSVIYSQTTEDLRKELEKRYGQTDGAKIFQLQRELKNIYQGTNHVISYFNRLKKIWDQTKVTNTLMICSCDCNCGAKTHNVKMNEDQQLIQFIIGLNEKLEA</sequence>
<evidence type="ECO:0000313" key="4">
    <source>
        <dbReference type="RefSeq" id="XP_027769585.1"/>
    </source>
</evidence>
<dbReference type="InterPro" id="IPR029472">
    <property type="entry name" value="Copia-like_N"/>
</dbReference>
<accession>A0ABM1V1G7</accession>
<reference evidence="3" key="1">
    <citation type="journal article" date="2014" name="Nat. Genet.">
        <title>The genome of the stress-tolerant wild tomato species Solanum pennellii.</title>
        <authorList>
            <person name="Bolger A."/>
            <person name="Scossa F."/>
            <person name="Bolger M.E."/>
            <person name="Lanz C."/>
            <person name="Maumus F."/>
            <person name="Tohge T."/>
            <person name="Quesneville H."/>
            <person name="Alseekh S."/>
            <person name="Sorensen I."/>
            <person name="Lichtenstein G."/>
            <person name="Fich E.A."/>
            <person name="Conte M."/>
            <person name="Keller H."/>
            <person name="Schneeberger K."/>
            <person name="Schwacke R."/>
            <person name="Ofner I."/>
            <person name="Vrebalov J."/>
            <person name="Xu Y."/>
            <person name="Osorio S."/>
            <person name="Aflitos S.A."/>
            <person name="Schijlen E."/>
            <person name="Jimenez-Gomez J.M."/>
            <person name="Ryngajllo M."/>
            <person name="Kimura S."/>
            <person name="Kumar R."/>
            <person name="Koenig D."/>
            <person name="Headland L.R."/>
            <person name="Maloof J.N."/>
            <person name="Sinha N."/>
            <person name="van Ham R.C."/>
            <person name="Lankhorst R.K."/>
            <person name="Mao L."/>
            <person name="Vogel A."/>
            <person name="Arsova B."/>
            <person name="Panstruga R."/>
            <person name="Fei Z."/>
            <person name="Rose J.K."/>
            <person name="Zamir D."/>
            <person name="Carrari F."/>
            <person name="Giovannoni J.J."/>
            <person name="Weigel D."/>
            <person name="Usadel B."/>
            <person name="Fernie A.R."/>
        </authorList>
    </citation>
    <scope>NUCLEOTIDE SEQUENCE [LARGE SCALE GENOMIC DNA]</scope>
    <source>
        <strain evidence="3">cv. LA0716</strain>
    </source>
</reference>